<sequence length="165" mass="17359">MNKQMTFAAAAALCGLAALATAAPAEAQYRQKIGNDMGKCRSGSGPAVLVKVEGVKSSTGTVRVQSYRGTKADWLEKGRWINRIEAPARAGTMTFCVPVPETGTYGIAVRHDANGNGDTDISADGGAMSNNPSINIFNLGKPSYKKTAISIGPGVKSISVRMRYF</sequence>
<feature type="signal peptide" evidence="1">
    <location>
        <begin position="1"/>
        <end position="27"/>
    </location>
</feature>
<dbReference type="OrthoDB" id="7189112at2"/>
<dbReference type="HOGENOM" id="CLU_133829_0_0_5"/>
<dbReference type="EMBL" id="CP000157">
    <property type="protein sequence ID" value="ABC64607.1"/>
    <property type="molecule type" value="Genomic_DNA"/>
</dbReference>
<evidence type="ECO:0000313" key="2">
    <source>
        <dbReference type="EMBL" id="ABC64607.1"/>
    </source>
</evidence>
<organism evidence="2 3">
    <name type="scientific">Erythrobacter litoralis (strain HTCC2594)</name>
    <dbReference type="NCBI Taxonomy" id="314225"/>
    <lineage>
        <taxon>Bacteria</taxon>
        <taxon>Pseudomonadati</taxon>
        <taxon>Pseudomonadota</taxon>
        <taxon>Alphaproteobacteria</taxon>
        <taxon>Sphingomonadales</taxon>
        <taxon>Erythrobacteraceae</taxon>
        <taxon>Erythrobacter/Porphyrobacter group</taxon>
        <taxon>Erythrobacter</taxon>
    </lineage>
</organism>
<dbReference type="Pfam" id="PF09912">
    <property type="entry name" value="DUF2141"/>
    <property type="match status" value="1"/>
</dbReference>
<reference evidence="3" key="1">
    <citation type="journal article" date="2009" name="J. Bacteriol.">
        <title>Complete genome sequence of Erythrobacter litoralis HTCC2594.</title>
        <authorList>
            <person name="Oh H.M."/>
            <person name="Giovannoni S.J."/>
            <person name="Ferriera S."/>
            <person name="Johnson J."/>
            <person name="Cho J.C."/>
        </authorList>
    </citation>
    <scope>NUCLEOTIDE SEQUENCE [LARGE SCALE GENOMIC DNA]</scope>
    <source>
        <strain evidence="3">HTCC2594</strain>
    </source>
</reference>
<evidence type="ECO:0008006" key="4">
    <source>
        <dbReference type="Google" id="ProtNLM"/>
    </source>
</evidence>
<evidence type="ECO:0000313" key="3">
    <source>
        <dbReference type="Proteomes" id="UP000008808"/>
    </source>
</evidence>
<feature type="chain" id="PRO_5004213004" description="DUF2141 domain-containing protein" evidence="1">
    <location>
        <begin position="28"/>
        <end position="165"/>
    </location>
</feature>
<dbReference type="STRING" id="314225.ELI_12575"/>
<dbReference type="KEGG" id="eli:ELI_12575"/>
<evidence type="ECO:0000256" key="1">
    <source>
        <dbReference type="SAM" id="SignalP"/>
    </source>
</evidence>
<keyword evidence="3" id="KW-1185">Reference proteome</keyword>
<dbReference type="Proteomes" id="UP000008808">
    <property type="component" value="Chromosome"/>
</dbReference>
<keyword evidence="1" id="KW-0732">Signal</keyword>
<accession>Q2N6T4</accession>
<dbReference type="eggNOG" id="COG4704">
    <property type="taxonomic scope" value="Bacteria"/>
</dbReference>
<name>Q2N6T4_ERYLH</name>
<dbReference type="InterPro" id="IPR018673">
    <property type="entry name" value="DUF2141"/>
</dbReference>
<gene>
    <name evidence="2" type="ordered locus">ELI_12575</name>
</gene>
<protein>
    <recommendedName>
        <fullName evidence="4">DUF2141 domain-containing protein</fullName>
    </recommendedName>
</protein>
<dbReference type="AlphaFoldDB" id="Q2N6T4"/>
<proteinExistence type="predicted"/>